<dbReference type="OrthoDB" id="7062584at2"/>
<dbReference type="InterPro" id="IPR012349">
    <property type="entry name" value="Split_barrel_FMN-bd"/>
</dbReference>
<proteinExistence type="predicted"/>
<evidence type="ECO:0000313" key="2">
    <source>
        <dbReference type="Proteomes" id="UP000059574"/>
    </source>
</evidence>
<dbReference type="InterPro" id="IPR024747">
    <property type="entry name" value="Pyridox_Oxase-rel"/>
</dbReference>
<reference evidence="2" key="1">
    <citation type="submission" date="2015-11" db="EMBL/GenBank/DDBJ databases">
        <authorList>
            <person name="Kumar R."/>
            <person name="Singh D."/>
            <person name="Swarnkar M.K."/>
            <person name="Singh A.K."/>
            <person name="Kumar S."/>
        </authorList>
    </citation>
    <scope>NUCLEOTIDE SEQUENCE [LARGE SCALE GENOMIC DNA]</scope>
    <source>
        <strain evidence="2">ERGS4:06</strain>
    </source>
</reference>
<dbReference type="Proteomes" id="UP000059574">
    <property type="component" value="Chromosome"/>
</dbReference>
<dbReference type="SUPFAM" id="SSF50475">
    <property type="entry name" value="FMN-binding split barrel"/>
    <property type="match status" value="1"/>
</dbReference>
<gene>
    <name evidence="1" type="ORF">AS189_12940</name>
</gene>
<sequence>MTINTPPSGPTPVIESLTKDQCWELLREQVIGRLALVVEDHPEIFPVNYAVCNDSLVFRTAAGTKLYGSTSNTSVAFEIDGYDPSTEQAWSVVLRGTVLAIKAGSGRAESEIFTLEPWQDGIKNHLMRILPLNLSGRRFKVTKPDIWRTPLSDARRASFE</sequence>
<protein>
    <submittedName>
        <fullName evidence="1">Flavin-nucleotide-binding protein</fullName>
    </submittedName>
</protein>
<evidence type="ECO:0000313" key="1">
    <source>
        <dbReference type="EMBL" id="ALO67240.1"/>
    </source>
</evidence>
<dbReference type="RefSeq" id="WP_062289658.1">
    <property type="nucleotide sequence ID" value="NZ_CP013200.1"/>
</dbReference>
<accession>A0A0S2M149</accession>
<reference evidence="1 2" key="2">
    <citation type="journal article" date="2016" name="J. Biotechnol.">
        <title>Complete genome sequence of Arthrobacter alpinus ERGS4:06, a yellow pigmented bacterium tolerant to cold and radiations isolated from Sikkim Himalaya.</title>
        <authorList>
            <person name="Kumar R."/>
            <person name="Singh D."/>
            <person name="Swarnkar M.K."/>
            <person name="Singh A.K."/>
            <person name="Kumar S."/>
        </authorList>
    </citation>
    <scope>NUCLEOTIDE SEQUENCE [LARGE SCALE GENOMIC DNA]</scope>
    <source>
        <strain evidence="1 2">ERGS4:06</strain>
    </source>
</reference>
<organism evidence="1 2">
    <name type="scientific">Arthrobacter alpinus</name>
    <dbReference type="NCBI Taxonomy" id="656366"/>
    <lineage>
        <taxon>Bacteria</taxon>
        <taxon>Bacillati</taxon>
        <taxon>Actinomycetota</taxon>
        <taxon>Actinomycetes</taxon>
        <taxon>Micrococcales</taxon>
        <taxon>Micrococcaceae</taxon>
        <taxon>Arthrobacter</taxon>
    </lineage>
</organism>
<dbReference type="AlphaFoldDB" id="A0A0S2M149"/>
<name>A0A0S2M149_9MICC</name>
<dbReference type="EMBL" id="CP013200">
    <property type="protein sequence ID" value="ALO67240.1"/>
    <property type="molecule type" value="Genomic_DNA"/>
</dbReference>
<dbReference type="Pfam" id="PF12900">
    <property type="entry name" value="Pyridox_ox_2"/>
    <property type="match status" value="1"/>
</dbReference>
<dbReference type="Gene3D" id="2.30.110.10">
    <property type="entry name" value="Electron Transport, Fmn-binding Protein, Chain A"/>
    <property type="match status" value="1"/>
</dbReference>